<protein>
    <recommendedName>
        <fullName evidence="8">Transcription initiation factor TFIID subunit 9</fullName>
    </recommendedName>
</protein>
<reference evidence="6" key="2">
    <citation type="submission" date="2021-01" db="EMBL/GenBank/DDBJ databases">
        <authorList>
            <person name="Schikora-Tamarit M.A."/>
        </authorList>
    </citation>
    <scope>NUCLEOTIDE SEQUENCE</scope>
    <source>
        <strain evidence="6">CBS2887</strain>
    </source>
</reference>
<keyword evidence="4" id="KW-0804">Transcription</keyword>
<dbReference type="InterPro" id="IPR051431">
    <property type="entry name" value="TFIID_subunit_9"/>
</dbReference>
<dbReference type="GO" id="GO:0000124">
    <property type="term" value="C:SAGA complex"/>
    <property type="evidence" value="ECO:0007669"/>
    <property type="project" value="TreeGrafter"/>
</dbReference>
<dbReference type="CDD" id="cd07979">
    <property type="entry name" value="HFD_TAF9"/>
    <property type="match status" value="1"/>
</dbReference>
<gene>
    <name evidence="6" type="ORF">WICPIJ_003919</name>
</gene>
<dbReference type="Pfam" id="PF02291">
    <property type="entry name" value="TFIID-31kDa"/>
    <property type="match status" value="1"/>
</dbReference>
<proteinExistence type="inferred from homology"/>
<evidence type="ECO:0000313" key="6">
    <source>
        <dbReference type="EMBL" id="KAH3685099.1"/>
    </source>
</evidence>
<organism evidence="6 7">
    <name type="scientific">Wickerhamomyces pijperi</name>
    <name type="common">Yeast</name>
    <name type="synonym">Pichia pijperi</name>
    <dbReference type="NCBI Taxonomy" id="599730"/>
    <lineage>
        <taxon>Eukaryota</taxon>
        <taxon>Fungi</taxon>
        <taxon>Dikarya</taxon>
        <taxon>Ascomycota</taxon>
        <taxon>Saccharomycotina</taxon>
        <taxon>Saccharomycetes</taxon>
        <taxon>Phaffomycetales</taxon>
        <taxon>Wickerhamomycetaceae</taxon>
        <taxon>Wickerhamomyces</taxon>
    </lineage>
</organism>
<dbReference type="EMBL" id="JAEUBG010002157">
    <property type="protein sequence ID" value="KAH3685099.1"/>
    <property type="molecule type" value="Genomic_DNA"/>
</dbReference>
<evidence type="ECO:0000256" key="1">
    <source>
        <dbReference type="ARBA" id="ARBA00004123"/>
    </source>
</evidence>
<dbReference type="Proteomes" id="UP000774326">
    <property type="component" value="Unassembled WGS sequence"/>
</dbReference>
<dbReference type="InterPro" id="IPR003162">
    <property type="entry name" value="TFIID-31"/>
</dbReference>
<evidence type="ECO:0000256" key="2">
    <source>
        <dbReference type="ARBA" id="ARBA00007646"/>
    </source>
</evidence>
<evidence type="ECO:0000256" key="4">
    <source>
        <dbReference type="ARBA" id="ARBA00023163"/>
    </source>
</evidence>
<sequence>MSTNPQQPTVPISAAATATAAATTGTQDNTDTPTLPRDVRILHLILASQSLQSFEDHVPLQLMDFAHRYTSSILKDAVIYNDHTHATHQTNSSTGSVNTHLPGNKLTTDDIRLAIAARTNYQFMPVTPKEMMLELANERNRKALPPVMPGYGLRLPPEKNNDINKRLITSVGLDTFNLGDDVHTFNDFPKDDVSTIQPGGDDSGDEELRTVGVSTSIGHRQDTRLDVLQLEVFISELVAVDGLPTSTVTVGEVTTLDHEGWNDTVEDGVDVTEIGIFRNGQLTEVLSSLWDNITVQTKDNTA</sequence>
<dbReference type="GO" id="GO:0003713">
    <property type="term" value="F:transcription coactivator activity"/>
    <property type="evidence" value="ECO:0007669"/>
    <property type="project" value="TreeGrafter"/>
</dbReference>
<dbReference type="Gene3D" id="1.10.20.10">
    <property type="entry name" value="Histone, subunit A"/>
    <property type="match status" value="1"/>
</dbReference>
<keyword evidence="3" id="KW-0805">Transcription regulation</keyword>
<dbReference type="GO" id="GO:0005669">
    <property type="term" value="C:transcription factor TFIID complex"/>
    <property type="evidence" value="ECO:0007669"/>
    <property type="project" value="TreeGrafter"/>
</dbReference>
<comment type="caution">
    <text evidence="6">The sequence shown here is derived from an EMBL/GenBank/DDBJ whole genome shotgun (WGS) entry which is preliminary data.</text>
</comment>
<dbReference type="GO" id="GO:0016251">
    <property type="term" value="F:RNA polymerase II general transcription initiation factor activity"/>
    <property type="evidence" value="ECO:0007669"/>
    <property type="project" value="TreeGrafter"/>
</dbReference>
<dbReference type="SUPFAM" id="SSF47113">
    <property type="entry name" value="Histone-fold"/>
    <property type="match status" value="1"/>
</dbReference>
<comment type="similarity">
    <text evidence="2">Belongs to the TAF9 family.</text>
</comment>
<dbReference type="OrthoDB" id="341924at2759"/>
<comment type="subcellular location">
    <subcellularLocation>
        <location evidence="1">Nucleus</location>
    </subcellularLocation>
</comment>
<dbReference type="InterPro" id="IPR009072">
    <property type="entry name" value="Histone-fold"/>
</dbReference>
<evidence type="ECO:0008006" key="8">
    <source>
        <dbReference type="Google" id="ProtNLM"/>
    </source>
</evidence>
<reference evidence="6" key="1">
    <citation type="journal article" date="2021" name="Open Biol.">
        <title>Shared evolutionary footprints suggest mitochondrial oxidative damage underlies multiple complex I losses in fungi.</title>
        <authorList>
            <person name="Schikora-Tamarit M.A."/>
            <person name="Marcet-Houben M."/>
            <person name="Nosek J."/>
            <person name="Gabaldon T."/>
        </authorList>
    </citation>
    <scope>NUCLEOTIDE SEQUENCE</scope>
    <source>
        <strain evidence="6">CBS2887</strain>
    </source>
</reference>
<dbReference type="AlphaFoldDB" id="A0A9P8TNE8"/>
<name>A0A9P8TNE8_WICPI</name>
<dbReference type="PANTHER" id="PTHR48068:SF4">
    <property type="entry name" value="TATA-BOX BINDING PROTEIN ASSOCIATED FACTOR 9"/>
    <property type="match status" value="1"/>
</dbReference>
<keyword evidence="7" id="KW-1185">Reference proteome</keyword>
<dbReference type="GO" id="GO:0046982">
    <property type="term" value="F:protein heterodimerization activity"/>
    <property type="evidence" value="ECO:0007669"/>
    <property type="project" value="InterPro"/>
</dbReference>
<accession>A0A9P8TNE8</accession>
<dbReference type="GO" id="GO:0051123">
    <property type="term" value="P:RNA polymerase II preinitiation complex assembly"/>
    <property type="evidence" value="ECO:0007669"/>
    <property type="project" value="TreeGrafter"/>
</dbReference>
<evidence type="ECO:0000256" key="5">
    <source>
        <dbReference type="ARBA" id="ARBA00023242"/>
    </source>
</evidence>
<dbReference type="PANTHER" id="PTHR48068">
    <property type="entry name" value="TAF9 RNA POLYMERASE II, TATA BOX-BINDING PROTEIN (TBP)-ASSOCIATED FACTOR"/>
    <property type="match status" value="1"/>
</dbReference>
<keyword evidence="5" id="KW-0539">Nucleus</keyword>
<evidence type="ECO:0000313" key="7">
    <source>
        <dbReference type="Proteomes" id="UP000774326"/>
    </source>
</evidence>
<evidence type="ECO:0000256" key="3">
    <source>
        <dbReference type="ARBA" id="ARBA00023015"/>
    </source>
</evidence>